<dbReference type="Pfam" id="PF09424">
    <property type="entry name" value="YqeY"/>
    <property type="match status" value="1"/>
</dbReference>
<dbReference type="InterPro" id="IPR003789">
    <property type="entry name" value="Asn/Gln_tRNA_amidoTrase-B-like"/>
</dbReference>
<evidence type="ECO:0000313" key="1">
    <source>
        <dbReference type="EMBL" id="RCL45194.1"/>
    </source>
</evidence>
<dbReference type="PANTHER" id="PTHR28055:SF1">
    <property type="entry name" value="ALTERED INHERITANCE OF MITOCHONDRIA PROTEIN 41, MITOCHONDRIAL"/>
    <property type="match status" value="1"/>
</dbReference>
<dbReference type="Gene3D" id="1.10.1510.10">
    <property type="entry name" value="Uncharacterised protein YqeY/AIM41 PF09424, N-terminal domain"/>
    <property type="match status" value="1"/>
</dbReference>
<gene>
    <name evidence="1" type="ORF">DBW92_01470</name>
</gene>
<dbReference type="GO" id="GO:0016884">
    <property type="term" value="F:carbon-nitrogen ligase activity, with glutamine as amido-N-donor"/>
    <property type="evidence" value="ECO:0007669"/>
    <property type="project" value="InterPro"/>
</dbReference>
<protein>
    <submittedName>
        <fullName evidence="1">GatB/YqeY domain-containing protein</fullName>
    </submittedName>
</protein>
<dbReference type="AlphaFoldDB" id="A0A368C7W9"/>
<evidence type="ECO:0000313" key="2">
    <source>
        <dbReference type="Proteomes" id="UP000252915"/>
    </source>
</evidence>
<dbReference type="EMBL" id="QOPI01000004">
    <property type="protein sequence ID" value="RCL45194.1"/>
    <property type="molecule type" value="Genomic_DNA"/>
</dbReference>
<dbReference type="SUPFAM" id="SSF89095">
    <property type="entry name" value="GatB/YqeY motif"/>
    <property type="match status" value="1"/>
</dbReference>
<proteinExistence type="predicted"/>
<comment type="caution">
    <text evidence="1">The sequence shown here is derived from an EMBL/GenBank/DDBJ whole genome shotgun (WGS) entry which is preliminary data.</text>
</comment>
<sequence>MVLLADIKSHLKQAMLAKDTDSRDTLRMLLAEIQRYAIDNKVEIDDAKVLQIINKMVKQRNDSIEQFTKGNRPDLAKIEKTELDILSAYKPAQLSEAEITEKVQATINEIGAESMQDIGKVMGALKTSLAGSADMGLVSKIVKDQLN</sequence>
<dbReference type="Proteomes" id="UP000252915">
    <property type="component" value="Unassembled WGS sequence"/>
</dbReference>
<organism evidence="1 2">
    <name type="scientific">SAR86 cluster bacterium</name>
    <dbReference type="NCBI Taxonomy" id="2030880"/>
    <lineage>
        <taxon>Bacteria</taxon>
        <taxon>Pseudomonadati</taxon>
        <taxon>Pseudomonadota</taxon>
        <taxon>Gammaproteobacteria</taxon>
        <taxon>SAR86 cluster</taxon>
    </lineage>
</organism>
<dbReference type="InterPro" id="IPR023168">
    <property type="entry name" value="GatB_Yqey_C_2"/>
</dbReference>
<dbReference type="Gene3D" id="1.10.10.410">
    <property type="match status" value="1"/>
</dbReference>
<dbReference type="InterPro" id="IPR042184">
    <property type="entry name" value="YqeY/Aim41_N"/>
</dbReference>
<reference evidence="1 2" key="1">
    <citation type="journal article" date="2018" name="Microbiome">
        <title>Fine metagenomic profile of the Mediterranean stratified and mixed water columns revealed by assembly and recruitment.</title>
        <authorList>
            <person name="Haro-Moreno J.M."/>
            <person name="Lopez-Perez M."/>
            <person name="De La Torre J.R."/>
            <person name="Picazo A."/>
            <person name="Camacho A."/>
            <person name="Rodriguez-Valera F."/>
        </authorList>
    </citation>
    <scope>NUCLEOTIDE SEQUENCE [LARGE SCALE GENOMIC DNA]</scope>
    <source>
        <strain evidence="1">MED-G78</strain>
    </source>
</reference>
<name>A0A368C7W9_9GAMM</name>
<accession>A0A368C7W9</accession>
<dbReference type="InterPro" id="IPR019004">
    <property type="entry name" value="YqeY/Aim41"/>
</dbReference>
<dbReference type="PANTHER" id="PTHR28055">
    <property type="entry name" value="ALTERED INHERITANCE OF MITOCHONDRIA PROTEIN 41, MITOCHONDRIAL"/>
    <property type="match status" value="1"/>
</dbReference>